<evidence type="ECO:0000256" key="4">
    <source>
        <dbReference type="RuleBase" id="RU000356"/>
    </source>
</evidence>
<protein>
    <submittedName>
        <fullName evidence="6">Neuroglobin</fullName>
    </submittedName>
</protein>
<dbReference type="GO" id="GO:0020037">
    <property type="term" value="F:heme binding"/>
    <property type="evidence" value="ECO:0007669"/>
    <property type="project" value="InterPro"/>
</dbReference>
<dbReference type="InterPro" id="IPR000971">
    <property type="entry name" value="Globin"/>
</dbReference>
<comment type="caution">
    <text evidence="6">The sequence shown here is derived from an EMBL/GenBank/DDBJ whole genome shotgun (WGS) entry which is preliminary data.</text>
</comment>
<dbReference type="AlphaFoldDB" id="A0AA35T0D7"/>
<keyword evidence="1 4" id="KW-0349">Heme</keyword>
<dbReference type="Pfam" id="PF00042">
    <property type="entry name" value="Globin"/>
    <property type="match status" value="1"/>
</dbReference>
<feature type="domain" description="Globin" evidence="5">
    <location>
        <begin position="1"/>
        <end position="134"/>
    </location>
</feature>
<dbReference type="GO" id="GO:0071949">
    <property type="term" value="F:FAD binding"/>
    <property type="evidence" value="ECO:0007669"/>
    <property type="project" value="TreeGrafter"/>
</dbReference>
<keyword evidence="4" id="KW-0813">Transport</keyword>
<keyword evidence="4" id="KW-0561">Oxygen transport</keyword>
<keyword evidence="3" id="KW-0408">Iron</keyword>
<dbReference type="GO" id="GO:0005344">
    <property type="term" value="F:oxygen carrier activity"/>
    <property type="evidence" value="ECO:0007669"/>
    <property type="project" value="UniProtKB-KW"/>
</dbReference>
<dbReference type="SUPFAM" id="SSF46458">
    <property type="entry name" value="Globin-like"/>
    <property type="match status" value="1"/>
</dbReference>
<dbReference type="GO" id="GO:0046210">
    <property type="term" value="P:nitric oxide catabolic process"/>
    <property type="evidence" value="ECO:0007669"/>
    <property type="project" value="TreeGrafter"/>
</dbReference>
<evidence type="ECO:0000256" key="3">
    <source>
        <dbReference type="ARBA" id="ARBA00023004"/>
    </source>
</evidence>
<dbReference type="CDD" id="cd12131">
    <property type="entry name" value="HGbI-like"/>
    <property type="match status" value="1"/>
</dbReference>
<proteinExistence type="inferred from homology"/>
<gene>
    <name evidence="6" type="ORF">GBAR_LOCUS21560</name>
</gene>
<name>A0AA35T0D7_GEOBA</name>
<dbReference type="Proteomes" id="UP001174909">
    <property type="component" value="Unassembled WGS sequence"/>
</dbReference>
<dbReference type="PRINTS" id="PR01907">
    <property type="entry name" value="WORMGLOBIN"/>
</dbReference>
<dbReference type="PROSITE" id="PS01033">
    <property type="entry name" value="GLOBIN"/>
    <property type="match status" value="1"/>
</dbReference>
<keyword evidence="7" id="KW-1185">Reference proteome</keyword>
<evidence type="ECO:0000256" key="1">
    <source>
        <dbReference type="ARBA" id="ARBA00022617"/>
    </source>
</evidence>
<dbReference type="PANTHER" id="PTHR43396">
    <property type="entry name" value="FLAVOHEMOPROTEIN"/>
    <property type="match status" value="1"/>
</dbReference>
<comment type="similarity">
    <text evidence="4">Belongs to the globin family.</text>
</comment>
<dbReference type="GO" id="GO:0071500">
    <property type="term" value="P:cellular response to nitrosative stress"/>
    <property type="evidence" value="ECO:0007669"/>
    <property type="project" value="TreeGrafter"/>
</dbReference>
<dbReference type="GO" id="GO:0046872">
    <property type="term" value="F:metal ion binding"/>
    <property type="evidence" value="ECO:0007669"/>
    <property type="project" value="UniProtKB-KW"/>
</dbReference>
<accession>A0AA35T0D7</accession>
<dbReference type="EMBL" id="CASHTH010003003">
    <property type="protein sequence ID" value="CAI8038662.1"/>
    <property type="molecule type" value="Genomic_DNA"/>
</dbReference>
<evidence type="ECO:0000256" key="2">
    <source>
        <dbReference type="ARBA" id="ARBA00022723"/>
    </source>
</evidence>
<reference evidence="6" key="1">
    <citation type="submission" date="2023-03" db="EMBL/GenBank/DDBJ databases">
        <authorList>
            <person name="Steffen K."/>
            <person name="Cardenas P."/>
        </authorList>
    </citation>
    <scope>NUCLEOTIDE SEQUENCE</scope>
</reference>
<dbReference type="InterPro" id="IPR009050">
    <property type="entry name" value="Globin-like_sf"/>
</dbReference>
<dbReference type="PANTHER" id="PTHR43396:SF3">
    <property type="entry name" value="FLAVOHEMOPROTEIN"/>
    <property type="match status" value="1"/>
</dbReference>
<evidence type="ECO:0000313" key="6">
    <source>
        <dbReference type="EMBL" id="CAI8038662.1"/>
    </source>
</evidence>
<dbReference type="GO" id="GO:0008941">
    <property type="term" value="F:nitric oxide dioxygenase NAD(P)H activity"/>
    <property type="evidence" value="ECO:0007669"/>
    <property type="project" value="TreeGrafter"/>
</dbReference>
<sequence>MKDSEIRLVQDTFNKVEPIADTAAELFYDRLFQLDGDLKPLFHSDLQQQGRLLMKMVATAVDHLSDLDTLVPVVQRLGARHKVYGVEPSHYDTVGQALLWTLEQGLGEHFTPDVASAWANTYGLLSGVMMEAAGYEETFAPEAELSVT</sequence>
<dbReference type="Gene3D" id="1.10.490.10">
    <property type="entry name" value="Globins"/>
    <property type="match status" value="1"/>
</dbReference>
<evidence type="ECO:0000259" key="5">
    <source>
        <dbReference type="PROSITE" id="PS01033"/>
    </source>
</evidence>
<dbReference type="GO" id="GO:0019825">
    <property type="term" value="F:oxygen binding"/>
    <property type="evidence" value="ECO:0007669"/>
    <property type="project" value="InterPro"/>
</dbReference>
<dbReference type="InterPro" id="IPR012292">
    <property type="entry name" value="Globin/Proto"/>
</dbReference>
<keyword evidence="2" id="KW-0479">Metal-binding</keyword>
<evidence type="ECO:0000313" key="7">
    <source>
        <dbReference type="Proteomes" id="UP001174909"/>
    </source>
</evidence>
<organism evidence="6 7">
    <name type="scientific">Geodia barretti</name>
    <name type="common">Barrett's horny sponge</name>
    <dbReference type="NCBI Taxonomy" id="519541"/>
    <lineage>
        <taxon>Eukaryota</taxon>
        <taxon>Metazoa</taxon>
        <taxon>Porifera</taxon>
        <taxon>Demospongiae</taxon>
        <taxon>Heteroscleromorpha</taxon>
        <taxon>Tetractinellida</taxon>
        <taxon>Astrophorina</taxon>
        <taxon>Geodiidae</taxon>
        <taxon>Geodia</taxon>
    </lineage>
</organism>